<keyword evidence="1 3" id="KW-0378">Hydrolase</keyword>
<dbReference type="PANTHER" id="PTHR11280:SF5">
    <property type="entry name" value="GLUCOSAMINE-6-PHOSPHATE ISOMERASE"/>
    <property type="match status" value="1"/>
</dbReference>
<dbReference type="InterPro" id="IPR004547">
    <property type="entry name" value="Glucosamine6P_isomerase"/>
</dbReference>
<comment type="function">
    <text evidence="3">Catalyzes the reversible isomerization-deamination of glucosamine 6-phosphate (GlcN6P) to form fructose 6-phosphate (Fru6P) and ammonium ion.</text>
</comment>
<dbReference type="SUPFAM" id="SSF100950">
    <property type="entry name" value="NagB/RpiA/CoA transferase-like"/>
    <property type="match status" value="1"/>
</dbReference>
<dbReference type="RefSeq" id="WP_088819245.1">
    <property type="nucleotide sequence ID" value="NZ_FYEZ01000004.1"/>
</dbReference>
<dbReference type="HAMAP" id="MF_01241">
    <property type="entry name" value="GlcN6P_deamin"/>
    <property type="match status" value="1"/>
</dbReference>
<dbReference type="PANTHER" id="PTHR11280">
    <property type="entry name" value="GLUCOSAMINE-6-PHOSPHATE ISOMERASE"/>
    <property type="match status" value="1"/>
</dbReference>
<feature type="active site" description="For ring-opening step" evidence="3">
    <location>
        <position position="143"/>
    </location>
</feature>
<evidence type="ECO:0000313" key="5">
    <source>
        <dbReference type="EMBL" id="SNC74295.1"/>
    </source>
</evidence>
<dbReference type="GO" id="GO:0006043">
    <property type="term" value="P:glucosamine catabolic process"/>
    <property type="evidence" value="ECO:0007669"/>
    <property type="project" value="TreeGrafter"/>
</dbReference>
<dbReference type="NCBIfam" id="NF001684">
    <property type="entry name" value="PRK00443.1-4"/>
    <property type="match status" value="1"/>
</dbReference>
<dbReference type="AlphaFoldDB" id="A0A212U7Q8"/>
<dbReference type="Proteomes" id="UP000198122">
    <property type="component" value="Unassembled WGS sequence"/>
</dbReference>
<comment type="similarity">
    <text evidence="3">Belongs to the glucosamine/galactosamine-6-phosphate isomerase family. NagB subfamily.</text>
</comment>
<evidence type="ECO:0000256" key="1">
    <source>
        <dbReference type="ARBA" id="ARBA00022801"/>
    </source>
</evidence>
<dbReference type="GO" id="GO:0006046">
    <property type="term" value="P:N-acetylglucosamine catabolic process"/>
    <property type="evidence" value="ECO:0007669"/>
    <property type="project" value="UniProtKB-UniRule"/>
</dbReference>
<gene>
    <name evidence="3" type="primary">nagB</name>
    <name evidence="5" type="ORF">SAMN05445756_2213</name>
</gene>
<evidence type="ECO:0000313" key="6">
    <source>
        <dbReference type="Proteomes" id="UP000198122"/>
    </source>
</evidence>
<dbReference type="GO" id="GO:0042802">
    <property type="term" value="F:identical protein binding"/>
    <property type="evidence" value="ECO:0007669"/>
    <property type="project" value="TreeGrafter"/>
</dbReference>
<dbReference type="EC" id="3.5.99.6" evidence="3"/>
<dbReference type="InterPro" id="IPR018321">
    <property type="entry name" value="Glucosamine6P_isomerase_CS"/>
</dbReference>
<feature type="domain" description="Glucosamine/galactosamine-6-phosphate isomerase" evidence="4">
    <location>
        <begin position="9"/>
        <end position="225"/>
    </location>
</feature>
<protein>
    <recommendedName>
        <fullName evidence="3">Glucosamine-6-phosphate deaminase</fullName>
        <ecNumber evidence="3">3.5.99.6</ecNumber>
    </recommendedName>
    <alternativeName>
        <fullName evidence="3">GlcN6P deaminase</fullName>
        <shortName evidence="3">GNPDA</shortName>
    </alternativeName>
    <alternativeName>
        <fullName evidence="3">Glucosamine-6-phosphate isomerase</fullName>
    </alternativeName>
</protein>
<dbReference type="InterPro" id="IPR006148">
    <property type="entry name" value="Glc/Gal-6P_isomerase"/>
</dbReference>
<dbReference type="GO" id="GO:0005737">
    <property type="term" value="C:cytoplasm"/>
    <property type="evidence" value="ECO:0007669"/>
    <property type="project" value="TreeGrafter"/>
</dbReference>
<evidence type="ECO:0000256" key="2">
    <source>
        <dbReference type="ARBA" id="ARBA00023277"/>
    </source>
</evidence>
<name>A0A212U7Q8_9MICO</name>
<dbReference type="Pfam" id="PF01182">
    <property type="entry name" value="Glucosamine_iso"/>
    <property type="match status" value="1"/>
</dbReference>
<feature type="active site" description="Proton acceptor; for enolization step" evidence="3">
    <location>
        <position position="67"/>
    </location>
</feature>
<proteinExistence type="inferred from homology"/>
<organism evidence="5 6">
    <name type="scientific">Kytococcus aerolatus</name>
    <dbReference type="NCBI Taxonomy" id="592308"/>
    <lineage>
        <taxon>Bacteria</taxon>
        <taxon>Bacillati</taxon>
        <taxon>Actinomycetota</taxon>
        <taxon>Actinomycetes</taxon>
        <taxon>Micrococcales</taxon>
        <taxon>Kytococcaceae</taxon>
        <taxon>Kytococcus</taxon>
    </lineage>
</organism>
<dbReference type="Gene3D" id="3.40.50.1360">
    <property type="match status" value="1"/>
</dbReference>
<keyword evidence="2 3" id="KW-0119">Carbohydrate metabolism</keyword>
<comment type="catalytic activity">
    <reaction evidence="3">
        <text>alpha-D-glucosamine 6-phosphate + H2O = beta-D-fructose 6-phosphate + NH4(+)</text>
        <dbReference type="Rhea" id="RHEA:12172"/>
        <dbReference type="ChEBI" id="CHEBI:15377"/>
        <dbReference type="ChEBI" id="CHEBI:28938"/>
        <dbReference type="ChEBI" id="CHEBI:57634"/>
        <dbReference type="ChEBI" id="CHEBI:75989"/>
        <dbReference type="EC" id="3.5.99.6"/>
    </reaction>
</comment>
<dbReference type="GO" id="GO:0005975">
    <property type="term" value="P:carbohydrate metabolic process"/>
    <property type="evidence" value="ECO:0007669"/>
    <property type="project" value="InterPro"/>
</dbReference>
<dbReference type="OrthoDB" id="9791139at2"/>
<evidence type="ECO:0000256" key="3">
    <source>
        <dbReference type="HAMAP-Rule" id="MF_01241"/>
    </source>
</evidence>
<comment type="pathway">
    <text evidence="3">Amino-sugar metabolism; N-acetylneuraminate degradation; D-fructose 6-phosphate from N-acetylneuraminate: step 5/5.</text>
</comment>
<comment type="caution">
    <text evidence="3">Lacks conserved residue(s) required for the propagation of feature annotation.</text>
</comment>
<dbReference type="PROSITE" id="PS01161">
    <property type="entry name" value="GLC_GALNAC_ISOMERASE"/>
    <property type="match status" value="1"/>
</dbReference>
<evidence type="ECO:0000259" key="4">
    <source>
        <dbReference type="Pfam" id="PF01182"/>
    </source>
</evidence>
<dbReference type="NCBIfam" id="TIGR00502">
    <property type="entry name" value="nagB"/>
    <property type="match status" value="1"/>
</dbReference>
<dbReference type="GO" id="GO:0019262">
    <property type="term" value="P:N-acetylneuraminate catabolic process"/>
    <property type="evidence" value="ECO:0007669"/>
    <property type="project" value="UniProtKB-UniRule"/>
</dbReference>
<reference evidence="5 6" key="1">
    <citation type="submission" date="2017-06" db="EMBL/GenBank/DDBJ databases">
        <authorList>
            <person name="Kim H.J."/>
            <person name="Triplett B.A."/>
        </authorList>
    </citation>
    <scope>NUCLEOTIDE SEQUENCE [LARGE SCALE GENOMIC DNA]</scope>
    <source>
        <strain evidence="5 6">DSM 22179</strain>
    </source>
</reference>
<dbReference type="CDD" id="cd01399">
    <property type="entry name" value="GlcN6P_deaminase"/>
    <property type="match status" value="1"/>
</dbReference>
<sequence>MEILIERDAEAVARSAAGVVIDQLGANPRTVLGLATGSSPLGLYQELAAAVRDGRTSLAGCRGFLLDEYVGLPAGHPERYRTVIQRELVDQVDLDPDRVQGPDGLADDLDEAAARYEAAIREAGGVDLQVLGVGANGHIAFNEPGSSLASRTRPAVLTQRTREANARFFEDEIDAVPRRCLTQGIGTILEARHLLMVVAGEHKAEAVAQFVEGPVSARCPASALQLHPRVTVCLDEAAASRLELGDYYREVRAAGPTAD</sequence>
<keyword evidence="6" id="KW-1185">Reference proteome</keyword>
<dbReference type="InterPro" id="IPR037171">
    <property type="entry name" value="NagB/RpiA_transferase-like"/>
</dbReference>
<accession>A0A212U7Q8</accession>
<dbReference type="EMBL" id="FYEZ01000004">
    <property type="protein sequence ID" value="SNC74295.1"/>
    <property type="molecule type" value="Genomic_DNA"/>
</dbReference>
<feature type="active site" description="For ring-opening step" evidence="3">
    <location>
        <position position="136"/>
    </location>
</feature>
<dbReference type="GO" id="GO:0004342">
    <property type="term" value="F:glucosamine-6-phosphate deaminase activity"/>
    <property type="evidence" value="ECO:0007669"/>
    <property type="project" value="UniProtKB-UniRule"/>
</dbReference>
<dbReference type="UniPathway" id="UPA00629">
    <property type="reaction ID" value="UER00684"/>
</dbReference>
<feature type="active site" description="Proton acceptor; for ring-opening step" evidence="3">
    <location>
        <position position="138"/>
    </location>
</feature>